<reference evidence="2 3" key="1">
    <citation type="journal article" date="2016" name="Nat. Commun.">
        <title>Thousands of microbial genomes shed light on interconnected biogeochemical processes in an aquifer system.</title>
        <authorList>
            <person name="Anantharaman K."/>
            <person name="Brown C.T."/>
            <person name="Hug L.A."/>
            <person name="Sharon I."/>
            <person name="Castelle C.J."/>
            <person name="Probst A.J."/>
            <person name="Thomas B.C."/>
            <person name="Singh A."/>
            <person name="Wilkins M.J."/>
            <person name="Karaoz U."/>
            <person name="Brodie E.L."/>
            <person name="Williams K.H."/>
            <person name="Hubbard S.S."/>
            <person name="Banfield J.F."/>
        </authorList>
    </citation>
    <scope>NUCLEOTIDE SEQUENCE [LARGE SCALE GENOMIC DNA]</scope>
</reference>
<proteinExistence type="predicted"/>
<evidence type="ECO:0000313" key="2">
    <source>
        <dbReference type="EMBL" id="OGF58674.1"/>
    </source>
</evidence>
<gene>
    <name evidence="2" type="ORF">A2Y62_03990</name>
</gene>
<accession>A0A1F5V5I3</accession>
<evidence type="ECO:0000256" key="1">
    <source>
        <dbReference type="SAM" id="Phobius"/>
    </source>
</evidence>
<feature type="transmembrane region" description="Helical" evidence="1">
    <location>
        <begin position="6"/>
        <end position="27"/>
    </location>
</feature>
<feature type="transmembrane region" description="Helical" evidence="1">
    <location>
        <begin position="60"/>
        <end position="83"/>
    </location>
</feature>
<dbReference type="Proteomes" id="UP000178943">
    <property type="component" value="Unassembled WGS sequence"/>
</dbReference>
<feature type="transmembrane region" description="Helical" evidence="1">
    <location>
        <begin position="34"/>
        <end position="54"/>
    </location>
</feature>
<comment type="caution">
    <text evidence="2">The sequence shown here is derived from an EMBL/GenBank/DDBJ whole genome shotgun (WGS) entry which is preliminary data.</text>
</comment>
<organism evidence="2 3">
    <name type="scientific">Candidatus Fischerbacteria bacterium RBG_13_37_8</name>
    <dbReference type="NCBI Taxonomy" id="1817863"/>
    <lineage>
        <taxon>Bacteria</taxon>
        <taxon>Candidatus Fischeribacteriota</taxon>
    </lineage>
</organism>
<dbReference type="EMBL" id="MFGW01000236">
    <property type="protein sequence ID" value="OGF58674.1"/>
    <property type="molecule type" value="Genomic_DNA"/>
</dbReference>
<protein>
    <submittedName>
        <fullName evidence="2">Uncharacterized protein</fullName>
    </submittedName>
</protein>
<keyword evidence="1" id="KW-1133">Transmembrane helix</keyword>
<keyword evidence="1" id="KW-0812">Transmembrane</keyword>
<name>A0A1F5V5I3_9BACT</name>
<sequence>MNELTLIEFIGALAFGLVIGWVTYFILRRAQPKALTDISTLIGILGGATITGLFNQQGKIFAGYAIGLAIGFFSYFIVFLSIVGKSSIGDTLLIKTKCGKQKEIAGGAIMEVSEEEKEEDITLFDWAAQKKKANK</sequence>
<evidence type="ECO:0000313" key="3">
    <source>
        <dbReference type="Proteomes" id="UP000178943"/>
    </source>
</evidence>
<dbReference type="AlphaFoldDB" id="A0A1F5V5I3"/>
<keyword evidence="1" id="KW-0472">Membrane</keyword>